<dbReference type="InterPro" id="IPR052551">
    <property type="entry name" value="UV-DNA_repair_photolyase"/>
</dbReference>
<dbReference type="PANTHER" id="PTHR38657">
    <property type="entry name" value="SLR1343 PROTEIN"/>
    <property type="match status" value="1"/>
</dbReference>
<keyword evidence="1" id="KW-0456">Lyase</keyword>
<reference evidence="1 2" key="1">
    <citation type="submission" date="2020-08" db="EMBL/GenBank/DDBJ databases">
        <title>Genomic Encyclopedia of Type Strains, Phase IV (KMG-IV): sequencing the most valuable type-strain genomes for metagenomic binning, comparative biology and taxonomic classification.</title>
        <authorList>
            <person name="Goeker M."/>
        </authorList>
    </citation>
    <scope>NUCLEOTIDE SEQUENCE [LARGE SCALE GENOMIC DNA]</scope>
    <source>
        <strain evidence="1 2">DSM 17976</strain>
    </source>
</reference>
<dbReference type="Proteomes" id="UP000541352">
    <property type="component" value="Unassembled WGS sequence"/>
</dbReference>
<dbReference type="Pfam" id="PF04244">
    <property type="entry name" value="DPRP"/>
    <property type="match status" value="1"/>
</dbReference>
<dbReference type="InterPro" id="IPR014729">
    <property type="entry name" value="Rossmann-like_a/b/a_fold"/>
</dbReference>
<comment type="caution">
    <text evidence="1">The sequence shown here is derived from an EMBL/GenBank/DDBJ whole genome shotgun (WGS) entry which is preliminary data.</text>
</comment>
<dbReference type="Gene3D" id="1.25.40.80">
    <property type="match status" value="1"/>
</dbReference>
<name>A0A7W5ZGI4_9BACT</name>
<dbReference type="InterPro" id="IPR036134">
    <property type="entry name" value="Crypto/Photolyase_FAD-like_sf"/>
</dbReference>
<dbReference type="Gene3D" id="3.40.50.620">
    <property type="entry name" value="HUPs"/>
    <property type="match status" value="1"/>
</dbReference>
<dbReference type="SUPFAM" id="SSF48173">
    <property type="entry name" value="Cryptochrome/photolyase FAD-binding domain"/>
    <property type="match status" value="1"/>
</dbReference>
<dbReference type="EMBL" id="JACIBY010000001">
    <property type="protein sequence ID" value="MBB3836898.1"/>
    <property type="molecule type" value="Genomic_DNA"/>
</dbReference>
<dbReference type="GO" id="GO:0016829">
    <property type="term" value="F:lyase activity"/>
    <property type="evidence" value="ECO:0007669"/>
    <property type="project" value="UniProtKB-KW"/>
</dbReference>
<proteinExistence type="predicted"/>
<dbReference type="PANTHER" id="PTHR38657:SF1">
    <property type="entry name" value="SLR1343 PROTEIN"/>
    <property type="match status" value="1"/>
</dbReference>
<gene>
    <name evidence="1" type="ORF">FHS57_000880</name>
</gene>
<evidence type="ECO:0000313" key="1">
    <source>
        <dbReference type="EMBL" id="MBB3836898.1"/>
    </source>
</evidence>
<sequence length="510" mass="60077">MKTLRLILGDQLNYQHSWYTQASPDTLYVLMELRQETDYVVHHVQKVIGFFAAMYNFAAYLQKRGHRIVHLRINDPNNTQSLTQNLDWLIEQNGIECFEYQLPDEYRLDQQLTTYRQQLNIQSKVYDTEHFYTTREEVTQLFGSKKTYLMESFYRTMRKKHKVLMDGSEPAGGRWNFDSNNRKPFKGNPVQIPTHQFSHDYRDILEEIDRAGVRYLGTPLADRFPWPTTRKQSLEVLDFFLTFLFAHFGNYQDAMHTGHWSLFHSKLSFSLNTKMISPAEVVNAAVAYWEKHPERVSIEQCEGFVRQILGWREYMRGIYWAKMPDYQQLNYFGHERSLPDWFWTGKTKMNCLKHAIGQSLNYAYAHHIQRLMITGNFALLAGIHPDEVDQWYLGIYIDAIEWVEITNTRGMSQYADGGIVGSKPYVSSANYVDKMSNYCASCFYDKKSKIGQKACPFNSLYWHFYERNRALLEKNPRIGMMYQLLNKMSNAEKQAILEQADVHLINLPNL</sequence>
<protein>
    <submittedName>
        <fullName evidence="1">Deoxyribodipyrimidine photolyase-related protein</fullName>
    </submittedName>
</protein>
<dbReference type="AlphaFoldDB" id="A0A7W5ZGI4"/>
<accession>A0A7W5ZGI4</accession>
<dbReference type="RefSeq" id="WP_183971651.1">
    <property type="nucleotide sequence ID" value="NZ_JACIBY010000001.1"/>
</dbReference>
<dbReference type="Gene3D" id="1.10.10.1710">
    <property type="entry name" value="Deoxyribodipyrimidine photolyase-related"/>
    <property type="match status" value="1"/>
</dbReference>
<dbReference type="InterPro" id="IPR007357">
    <property type="entry name" value="PhrB-like"/>
</dbReference>
<dbReference type="Gene3D" id="1.10.579.10">
    <property type="entry name" value="DNA Cyclobutane Dipyrimidine Photolyase, subunit A, domain 3"/>
    <property type="match status" value="1"/>
</dbReference>
<organism evidence="1 2">
    <name type="scientific">Runella defluvii</name>
    <dbReference type="NCBI Taxonomy" id="370973"/>
    <lineage>
        <taxon>Bacteria</taxon>
        <taxon>Pseudomonadati</taxon>
        <taxon>Bacteroidota</taxon>
        <taxon>Cytophagia</taxon>
        <taxon>Cytophagales</taxon>
        <taxon>Spirosomataceae</taxon>
        <taxon>Runella</taxon>
    </lineage>
</organism>
<keyword evidence="2" id="KW-1185">Reference proteome</keyword>
<evidence type="ECO:0000313" key="2">
    <source>
        <dbReference type="Proteomes" id="UP000541352"/>
    </source>
</evidence>